<evidence type="ECO:0000256" key="1">
    <source>
        <dbReference type="SAM" id="MobiDB-lite"/>
    </source>
</evidence>
<comment type="caution">
    <text evidence="2">The sequence shown here is derived from an EMBL/GenBank/DDBJ whole genome shotgun (WGS) entry which is preliminary data.</text>
</comment>
<accession>A0A1A9NGY7</accession>
<dbReference type="EMBL" id="LXKA01000033">
    <property type="protein sequence ID" value="OAJ65509.1"/>
    <property type="molecule type" value="Genomic_DNA"/>
</dbReference>
<dbReference type="InterPro" id="IPR001563">
    <property type="entry name" value="Peptidase_S10"/>
</dbReference>
<gene>
    <name evidence="2" type="ORF">A6V37_14410</name>
</gene>
<feature type="compositionally biased region" description="Low complexity" evidence="1">
    <location>
        <begin position="90"/>
        <end position="118"/>
    </location>
</feature>
<dbReference type="Gene3D" id="3.40.50.1820">
    <property type="entry name" value="alpha/beta hydrolase"/>
    <property type="match status" value="1"/>
</dbReference>
<name>A0A1A9NGY7_9BURK</name>
<dbReference type="InterPro" id="IPR029058">
    <property type="entry name" value="AB_hydrolase_fold"/>
</dbReference>
<dbReference type="STRING" id="1462993.A6V36_22025"/>
<protein>
    <submittedName>
        <fullName evidence="2">Peptidase S10</fullName>
    </submittedName>
</protein>
<proteinExistence type="predicted"/>
<organism evidence="2 3">
    <name type="scientific">Paraburkholderia ginsengiterrae</name>
    <dbReference type="NCBI Taxonomy" id="1462993"/>
    <lineage>
        <taxon>Bacteria</taxon>
        <taxon>Pseudomonadati</taxon>
        <taxon>Pseudomonadota</taxon>
        <taxon>Betaproteobacteria</taxon>
        <taxon>Burkholderiales</taxon>
        <taxon>Burkholderiaceae</taxon>
        <taxon>Paraburkholderia</taxon>
    </lineage>
</organism>
<dbReference type="OrthoDB" id="9770107at2"/>
<sequence>MGLRIYFSLRQPLMAGSAAVALVAVALLLAVLAVFSQMCAAAEPGDSPDAGMSAEAAASEAATPEPDTPRVQTETSNARPDVNGQTDQQPHATPARASRPSAVPVAASSEASGSAPPRNANPASQPIPVPPETTSVTRHSIQLDGRKIDYTATAGSLLLRDKTGQANASVFYVAYTVASKTPATRPVTFLFNGGPGAGTVFLMIGSIGPKRVHTASPAGTPPAPYTLEDNPDSLLDTTDLVFIDAVGAGLSKVVGRGTGKDFWGVDKDLAAFSQFIDRYLTVNQRWNSPKYLLGESYGTARAAMLAYQLGQDNIAINGVILLSSVLDSSAFSPGSDFKSESYLPSFAAIAWYHNKIVPKPASLPAFLDEARAFARGPYAQALAQGDALPDAERDAIAARVAQFTGLDVGYVKRSRLRLYPSRYRSELLRDQARSVGRYDARFEGIDFDSVSERPDFDASVSGVSSAFDAALHKHLTEDLHFTPTDTYRVFNDEALTQWDWKHREWWGEHLSVPYAAGDLAEAMRQNPQLRVLSVNGYFDLATPFYATEYALAHLGIDGALRDNVRIAYYPTGHMIYLDDAALHVLKRDLASFYAAGAR</sequence>
<evidence type="ECO:0000313" key="2">
    <source>
        <dbReference type="EMBL" id="OAJ65509.1"/>
    </source>
</evidence>
<feature type="compositionally biased region" description="Low complexity" evidence="1">
    <location>
        <begin position="53"/>
        <end position="62"/>
    </location>
</feature>
<dbReference type="Pfam" id="PF00450">
    <property type="entry name" value="Peptidase_S10"/>
    <property type="match status" value="1"/>
</dbReference>
<reference evidence="2 3" key="1">
    <citation type="submission" date="2016-04" db="EMBL/GenBank/DDBJ databases">
        <title>Reclassification of Paraburkholderia panaciterrae (Farh et al. 2015) Dobritsa &amp; Samadpour 2016 as a later homotypic synonym of Paraburkholderia ginsengiterrae (Farh et al. 2015) Dobritsa &amp; Samadpour 2016.</title>
        <authorList>
            <person name="Dobritsa A.P."/>
            <person name="Kutumbaka K."/>
            <person name="Samadpour M."/>
        </authorList>
    </citation>
    <scope>NUCLEOTIDE SEQUENCE [LARGE SCALE GENOMIC DNA]</scope>
    <source>
        <strain evidence="2 3">DCY85</strain>
    </source>
</reference>
<dbReference type="GO" id="GO:0006508">
    <property type="term" value="P:proteolysis"/>
    <property type="evidence" value="ECO:0007669"/>
    <property type="project" value="InterPro"/>
</dbReference>
<dbReference type="RefSeq" id="WP_064285747.1">
    <property type="nucleotide sequence ID" value="NZ_LXKA01000033.1"/>
</dbReference>
<dbReference type="Proteomes" id="UP000078116">
    <property type="component" value="Unassembled WGS sequence"/>
</dbReference>
<evidence type="ECO:0000313" key="3">
    <source>
        <dbReference type="Proteomes" id="UP000078116"/>
    </source>
</evidence>
<dbReference type="GO" id="GO:0004185">
    <property type="term" value="F:serine-type carboxypeptidase activity"/>
    <property type="evidence" value="ECO:0007669"/>
    <property type="project" value="InterPro"/>
</dbReference>
<dbReference type="AlphaFoldDB" id="A0A1A9NGY7"/>
<dbReference type="SUPFAM" id="SSF53474">
    <property type="entry name" value="alpha/beta-Hydrolases"/>
    <property type="match status" value="1"/>
</dbReference>
<feature type="region of interest" description="Disordered" evidence="1">
    <location>
        <begin position="44"/>
        <end position="139"/>
    </location>
</feature>
<feature type="compositionally biased region" description="Polar residues" evidence="1">
    <location>
        <begin position="70"/>
        <end position="89"/>
    </location>
</feature>